<organism evidence="1 2">
    <name type="scientific">Natronorubrum halalkaliphilum</name>
    <dbReference type="NCBI Taxonomy" id="2691917"/>
    <lineage>
        <taxon>Archaea</taxon>
        <taxon>Methanobacteriati</taxon>
        <taxon>Methanobacteriota</taxon>
        <taxon>Stenosarchaea group</taxon>
        <taxon>Halobacteria</taxon>
        <taxon>Halobacteriales</taxon>
        <taxon>Natrialbaceae</taxon>
        <taxon>Natronorubrum</taxon>
    </lineage>
</organism>
<sequence>MTDETIHWAIGENVASGLTDETPLLTRGDKITLRFFFNGRGTEHTDGVEHNDGLIHGDAIGSFRAVRDRLTFASASINTGTTDRGVPWVRERLPDHAPVESQIILVKPADEESDADPFWAAVIGGDDFSRPASKRNARELELELFVIADGDEYDDREELLDELGSSVI</sequence>
<dbReference type="EMBL" id="WUYX01000027">
    <property type="protein sequence ID" value="MXV62082.1"/>
    <property type="molecule type" value="Genomic_DNA"/>
</dbReference>
<dbReference type="OrthoDB" id="193552at2157"/>
<comment type="caution">
    <text evidence="1">The sequence shown here is derived from an EMBL/GenBank/DDBJ whole genome shotgun (WGS) entry which is preliminary data.</text>
</comment>
<dbReference type="AlphaFoldDB" id="A0A6B0VMU2"/>
<evidence type="ECO:0000313" key="2">
    <source>
        <dbReference type="Proteomes" id="UP000434101"/>
    </source>
</evidence>
<evidence type="ECO:0000313" key="1">
    <source>
        <dbReference type="EMBL" id="MXV62082.1"/>
    </source>
</evidence>
<dbReference type="RefSeq" id="WP_160064515.1">
    <property type="nucleotide sequence ID" value="NZ_WUYX01000027.1"/>
</dbReference>
<reference evidence="1 2" key="1">
    <citation type="submission" date="2020-01" db="EMBL/GenBank/DDBJ databases">
        <title>Natronorubrum sp. JWXQ-INN 674 isolated from Inner Mongolia Autonomous Region of China.</title>
        <authorList>
            <person name="Xue Q."/>
        </authorList>
    </citation>
    <scope>NUCLEOTIDE SEQUENCE [LARGE SCALE GENOMIC DNA]</scope>
    <source>
        <strain evidence="1 2">JWXQ-INN-674</strain>
    </source>
</reference>
<protein>
    <submittedName>
        <fullName evidence="1">Uncharacterized protein</fullName>
    </submittedName>
</protein>
<proteinExistence type="predicted"/>
<accession>A0A6B0VMU2</accession>
<keyword evidence="2" id="KW-1185">Reference proteome</keyword>
<gene>
    <name evidence="1" type="ORF">GS429_08410</name>
</gene>
<dbReference type="Proteomes" id="UP000434101">
    <property type="component" value="Unassembled WGS sequence"/>
</dbReference>
<name>A0A6B0VMU2_9EURY</name>